<dbReference type="GO" id="GO:0005886">
    <property type="term" value="C:plasma membrane"/>
    <property type="evidence" value="ECO:0007669"/>
    <property type="project" value="UniProtKB-SubCell"/>
</dbReference>
<feature type="transmembrane region" description="Helical" evidence="6">
    <location>
        <begin position="14"/>
        <end position="33"/>
    </location>
</feature>
<feature type="transmembrane region" description="Helical" evidence="6">
    <location>
        <begin position="39"/>
        <end position="62"/>
    </location>
</feature>
<gene>
    <name evidence="7" type="primary">atpI</name>
    <name evidence="7" type="ORF">CF67_17019</name>
</gene>
<proteinExistence type="predicted"/>
<feature type="transmembrane region" description="Helical" evidence="6">
    <location>
        <begin position="74"/>
        <end position="96"/>
    </location>
</feature>
<evidence type="ECO:0000313" key="7">
    <source>
        <dbReference type="EMBL" id="KEY91420.1"/>
    </source>
</evidence>
<dbReference type="eggNOG" id="COG3312">
    <property type="taxonomic scope" value="Bacteria"/>
</dbReference>
<dbReference type="OrthoDB" id="5702716at2"/>
<name>A0A084CNP1_9GAMM</name>
<dbReference type="EMBL" id="JGVK01000009">
    <property type="protein sequence ID" value="KEY91420.1"/>
    <property type="molecule type" value="Genomic_DNA"/>
</dbReference>
<comment type="subcellular location">
    <subcellularLocation>
        <location evidence="1">Cell membrane</location>
        <topology evidence="1">Multi-pass membrane protein</topology>
    </subcellularLocation>
</comment>
<evidence type="ECO:0000256" key="3">
    <source>
        <dbReference type="ARBA" id="ARBA00022692"/>
    </source>
</evidence>
<evidence type="ECO:0000256" key="1">
    <source>
        <dbReference type="ARBA" id="ARBA00004651"/>
    </source>
</evidence>
<evidence type="ECO:0000256" key="2">
    <source>
        <dbReference type="ARBA" id="ARBA00022475"/>
    </source>
</evidence>
<comment type="caution">
    <text evidence="7">The sequence shown here is derived from an EMBL/GenBank/DDBJ whole genome shotgun (WGS) entry which is preliminary data.</text>
</comment>
<protein>
    <submittedName>
        <fullName evidence="7">ATP synthase protein I</fullName>
    </submittedName>
</protein>
<dbReference type="Pfam" id="PF03899">
    <property type="entry name" value="ATP-synt_I"/>
    <property type="match status" value="1"/>
</dbReference>
<keyword evidence="2" id="KW-1003">Cell membrane</keyword>
<keyword evidence="3 6" id="KW-0812">Transmembrane</keyword>
<reference evidence="7 8" key="1">
    <citation type="submission" date="2014-03" db="EMBL/GenBank/DDBJ databases">
        <title>Selection and divergence in the genomes of co-occurring obligate luminous symbionts with specific hosts.</title>
        <authorList>
            <person name="Hendry T.A."/>
            <person name="de Wet J.R."/>
            <person name="Dunlap P.V."/>
        </authorList>
    </citation>
    <scope>NUCLEOTIDE SEQUENCE [LARGE SCALE GENOMIC DNA]</scope>
    <source>
        <strain evidence="7 8">Ppalp.1</strain>
    </source>
</reference>
<sequence length="127" mass="14082">MVFLGPGWKFARRLLVIQVASVTFLSLATTLIIDGDWGMASIIGGGIFIISNVVFVVCAFFLDGANFARYVTISFYAGELLKFITTVTLFSVVYVYVQVKLLPLNLSYILLSGINIFAPAFFIEHRK</sequence>
<dbReference type="AlphaFoldDB" id="A0A084CNP1"/>
<dbReference type="STRING" id="1179155.CF67_17019"/>
<organism evidence="7 8">
    <name type="scientific">Candidatus Photodesmus blepharonis</name>
    <dbReference type="NCBI Taxonomy" id="1179155"/>
    <lineage>
        <taxon>Bacteria</taxon>
        <taxon>Pseudomonadati</taxon>
        <taxon>Pseudomonadota</taxon>
        <taxon>Gammaproteobacteria</taxon>
        <taxon>Vibrionales</taxon>
        <taxon>Vibrionaceae</taxon>
        <taxon>Candidatus Photodesmus</taxon>
    </lineage>
</organism>
<evidence type="ECO:0000256" key="5">
    <source>
        <dbReference type="ARBA" id="ARBA00023136"/>
    </source>
</evidence>
<keyword evidence="5 6" id="KW-0472">Membrane</keyword>
<dbReference type="InterPro" id="IPR005598">
    <property type="entry name" value="ATP_synth_I"/>
</dbReference>
<evidence type="ECO:0000256" key="4">
    <source>
        <dbReference type="ARBA" id="ARBA00022989"/>
    </source>
</evidence>
<feature type="transmembrane region" description="Helical" evidence="6">
    <location>
        <begin position="102"/>
        <end position="123"/>
    </location>
</feature>
<evidence type="ECO:0000313" key="8">
    <source>
        <dbReference type="Proteomes" id="UP000053784"/>
    </source>
</evidence>
<dbReference type="Proteomes" id="UP000053784">
    <property type="component" value="Unassembled WGS sequence"/>
</dbReference>
<keyword evidence="8" id="KW-1185">Reference proteome</keyword>
<dbReference type="RefSeq" id="WP_034413569.1">
    <property type="nucleotide sequence ID" value="NZ_JGVK01000009.1"/>
</dbReference>
<evidence type="ECO:0000256" key="6">
    <source>
        <dbReference type="SAM" id="Phobius"/>
    </source>
</evidence>
<keyword evidence="4 6" id="KW-1133">Transmembrane helix</keyword>
<accession>A0A084CNP1</accession>